<proteinExistence type="predicted"/>
<dbReference type="Proteomes" id="UP001077662">
    <property type="component" value="Unassembled WGS sequence"/>
</dbReference>
<comment type="caution">
    <text evidence="1">The sequence shown here is derived from an EMBL/GenBank/DDBJ whole genome shotgun (WGS) entry which is preliminary data.</text>
</comment>
<dbReference type="RefSeq" id="WP_258434698.1">
    <property type="nucleotide sequence ID" value="NZ_JANSGW010000042.1"/>
</dbReference>
<accession>A0AAP3DJQ6</accession>
<dbReference type="AlphaFoldDB" id="A0AAP3DJQ6"/>
<gene>
    <name evidence="1" type="ORF">O0554_23075</name>
</gene>
<evidence type="ECO:0000313" key="2">
    <source>
        <dbReference type="Proteomes" id="UP001077662"/>
    </source>
</evidence>
<name>A0AAP3DJQ6_BRELA</name>
<sequence length="90" mass="10290">MSRNVEVGVLTYKIEQGIRDGKLILELYFDNPYGDIQEYAKFVDAFYAFLKEKGYATPVDRSTKSDVEEITSKIAKSLEEEIENSTQRGV</sequence>
<dbReference type="EMBL" id="JAPTNE010000042">
    <property type="protein sequence ID" value="MCZ0809749.1"/>
    <property type="molecule type" value="Genomic_DNA"/>
</dbReference>
<organism evidence="1 2">
    <name type="scientific">Brevibacillus laterosporus</name>
    <name type="common">Bacillus laterosporus</name>
    <dbReference type="NCBI Taxonomy" id="1465"/>
    <lineage>
        <taxon>Bacteria</taxon>
        <taxon>Bacillati</taxon>
        <taxon>Bacillota</taxon>
        <taxon>Bacilli</taxon>
        <taxon>Bacillales</taxon>
        <taxon>Paenibacillaceae</taxon>
        <taxon>Brevibacillus</taxon>
    </lineage>
</organism>
<reference evidence="1" key="1">
    <citation type="submission" date="2022-09" db="EMBL/GenBank/DDBJ databases">
        <title>Genome analysis and characterization of larvicidal activity of Brevibacillus strains.</title>
        <authorList>
            <person name="Patrusheva E.V."/>
            <person name="Izotova A.O."/>
            <person name="Toshchakov S.V."/>
            <person name="Sineoky S.P."/>
        </authorList>
    </citation>
    <scope>NUCLEOTIDE SEQUENCE</scope>
    <source>
        <strain evidence="1">VKPM_B-13247</strain>
    </source>
</reference>
<protein>
    <submittedName>
        <fullName evidence="1">Uncharacterized protein</fullName>
    </submittedName>
</protein>
<evidence type="ECO:0000313" key="1">
    <source>
        <dbReference type="EMBL" id="MCZ0809749.1"/>
    </source>
</evidence>